<dbReference type="InterPro" id="IPR023210">
    <property type="entry name" value="NADP_OxRdtase_dom"/>
</dbReference>
<dbReference type="RefSeq" id="WP_205102771.1">
    <property type="nucleotide sequence ID" value="NZ_JACJJC010000009.1"/>
</dbReference>
<name>A0ABS2DSD8_9BURK</name>
<protein>
    <submittedName>
        <fullName evidence="2">Aldo/keto reductase</fullName>
    </submittedName>
</protein>
<sequence>MEYKKLGRTGLLVSRLCLGTMNFGCGTDKAAAFEIMDRAFESGINFFDTADVYGGPQRPDIPLGYGISEEIIGEWLQRSGKRDEIVLATKLYQPMIPGPNGGRLSAYHIRKACEDSLRRLKTDHIDLYQMHHFDRLTPWEEIWEAMEVLVRQGKVIYTGSCNFPGWGIAAAQGEARRRNFMGLVSEQSRYSLACRAIELEVLPSARWHGLGVMTYSPLDGGLLAGALKKAVAGSRRAKPSLPIRDPKFYERVAAYEALCDEAGLAPADVAQAWVLANPDVTCPIVGPRTIEQLESSIKGMEVKLSADLMAKLDEIFPGPGGEAPEAYAW</sequence>
<reference evidence="2 3" key="1">
    <citation type="journal article" date="2021" name="Sci. Rep.">
        <title>The distribution of antibiotic resistance genes in chicken gut microbiota commensals.</title>
        <authorList>
            <person name="Juricova H."/>
            <person name="Matiasovicova J."/>
            <person name="Kubasova T."/>
            <person name="Cejkova D."/>
            <person name="Rychlik I."/>
        </authorList>
    </citation>
    <scope>NUCLEOTIDE SEQUENCE [LARGE SCALE GENOMIC DNA]</scope>
    <source>
        <strain evidence="2 3">An829</strain>
    </source>
</reference>
<dbReference type="Gene3D" id="3.20.20.100">
    <property type="entry name" value="NADP-dependent oxidoreductase domain"/>
    <property type="match status" value="1"/>
</dbReference>
<feature type="domain" description="NADP-dependent oxidoreductase" evidence="1">
    <location>
        <begin position="15"/>
        <end position="315"/>
    </location>
</feature>
<evidence type="ECO:0000313" key="3">
    <source>
        <dbReference type="Proteomes" id="UP000715095"/>
    </source>
</evidence>
<evidence type="ECO:0000259" key="1">
    <source>
        <dbReference type="Pfam" id="PF00248"/>
    </source>
</evidence>
<proteinExistence type="predicted"/>
<comment type="caution">
    <text evidence="2">The sequence shown here is derived from an EMBL/GenBank/DDBJ whole genome shotgun (WGS) entry which is preliminary data.</text>
</comment>
<dbReference type="Pfam" id="PF00248">
    <property type="entry name" value="Aldo_ket_red"/>
    <property type="match status" value="1"/>
</dbReference>
<dbReference type="Proteomes" id="UP000715095">
    <property type="component" value="Unassembled WGS sequence"/>
</dbReference>
<evidence type="ECO:0000313" key="2">
    <source>
        <dbReference type="EMBL" id="MBM6704250.1"/>
    </source>
</evidence>
<dbReference type="SUPFAM" id="SSF51430">
    <property type="entry name" value="NAD(P)-linked oxidoreductase"/>
    <property type="match status" value="1"/>
</dbReference>
<dbReference type="PANTHER" id="PTHR43364:SF5">
    <property type="entry name" value="REDUCTASE"/>
    <property type="match status" value="1"/>
</dbReference>
<keyword evidence="3" id="KW-1185">Reference proteome</keyword>
<dbReference type="PANTHER" id="PTHR43364">
    <property type="entry name" value="NADH-SPECIFIC METHYLGLYOXAL REDUCTASE-RELATED"/>
    <property type="match status" value="1"/>
</dbReference>
<dbReference type="CDD" id="cd19087">
    <property type="entry name" value="AKR_AKR12A1_B1_C1"/>
    <property type="match status" value="1"/>
</dbReference>
<dbReference type="EMBL" id="JACJJC010000009">
    <property type="protein sequence ID" value="MBM6704250.1"/>
    <property type="molecule type" value="Genomic_DNA"/>
</dbReference>
<accession>A0ABS2DSD8</accession>
<dbReference type="InterPro" id="IPR050523">
    <property type="entry name" value="AKR_Detox_Biosynth"/>
</dbReference>
<organism evidence="2 3">
    <name type="scientific">Sutterella massiliensis</name>
    <dbReference type="NCBI Taxonomy" id="1816689"/>
    <lineage>
        <taxon>Bacteria</taxon>
        <taxon>Pseudomonadati</taxon>
        <taxon>Pseudomonadota</taxon>
        <taxon>Betaproteobacteria</taxon>
        <taxon>Burkholderiales</taxon>
        <taxon>Sutterellaceae</taxon>
        <taxon>Sutterella</taxon>
    </lineage>
</organism>
<gene>
    <name evidence="2" type="ORF">H6A60_07115</name>
</gene>
<dbReference type="InterPro" id="IPR036812">
    <property type="entry name" value="NAD(P)_OxRdtase_dom_sf"/>
</dbReference>